<comment type="similarity">
    <text evidence="1">Belongs to the HipA Ser/Thr kinase family.</text>
</comment>
<dbReference type="Pfam" id="PF07804">
    <property type="entry name" value="HipA_C"/>
    <property type="match status" value="1"/>
</dbReference>
<evidence type="ECO:0000256" key="3">
    <source>
        <dbReference type="ARBA" id="ARBA00022777"/>
    </source>
</evidence>
<reference evidence="6 7" key="1">
    <citation type="submission" date="2018-06" db="EMBL/GenBank/DDBJ databases">
        <title>Complete Genome Sequence of Desulfobacter hydrogenophilus (DSM3380).</title>
        <authorList>
            <person name="Marietou A."/>
            <person name="Schreiber L."/>
            <person name="Marshall I."/>
            <person name="Jorgensen B."/>
        </authorList>
    </citation>
    <scope>NUCLEOTIDE SEQUENCE [LARGE SCALE GENOMIC DNA]</scope>
    <source>
        <strain evidence="6 7">DSM 3380</strain>
    </source>
</reference>
<dbReference type="PANTHER" id="PTHR37419:SF8">
    <property type="entry name" value="TOXIN YJJJ"/>
    <property type="match status" value="1"/>
</dbReference>
<dbReference type="GO" id="GO:0004674">
    <property type="term" value="F:protein serine/threonine kinase activity"/>
    <property type="evidence" value="ECO:0007669"/>
    <property type="project" value="TreeGrafter"/>
</dbReference>
<evidence type="ECO:0000259" key="4">
    <source>
        <dbReference type="Pfam" id="PF07804"/>
    </source>
</evidence>
<keyword evidence="2" id="KW-0808">Transferase</keyword>
<dbReference type="RefSeq" id="WP_111960634.1">
    <property type="nucleotide sequence ID" value="NZ_CP036313.1"/>
</dbReference>
<accession>A0A328F8F7</accession>
<reference evidence="5 8" key="2">
    <citation type="submission" date="2019-02" db="EMBL/GenBank/DDBJ databases">
        <title>Complete genome sequence of Desulfobacter hydrogenophilus AcRS1.</title>
        <authorList>
            <person name="Marietou A."/>
            <person name="Lund M.B."/>
            <person name="Marshall I.P.G."/>
            <person name="Schreiber L."/>
            <person name="Jorgensen B."/>
        </authorList>
    </citation>
    <scope>NUCLEOTIDE SEQUENCE [LARGE SCALE GENOMIC DNA]</scope>
    <source>
        <strain evidence="5 8">AcRS1</strain>
    </source>
</reference>
<sequence>MAVKRHTKGSARKSIQVCAHWQGLENPILMGTLYAAPSRGKEIFSFEYYPAWLKSSHAQVLDPGLMLFSGPQYARDGHDNFGLFLDSSPDRWGRVLMQRREAQQARAEERNVRPLLESDYLLGVYDGHRMGALRFRLGDDEPFLDNQEDMAAPPWTKLRDLEYASLQLEQDDAENDKDYMKWLKMLIAPGGSLGGARPKASVLDENSHPWIAKFPSLRDEINVGKWEYLVCQLAKKAGIVMAHSDIRHFSGEYDTFLTKRFDRTEKGERLHFASAMTLLGKKDGDGGDTGVSYLDLADFLVRNGAQANEDLGQLWRRIVFYVCVSNTDDHLRNHGFMLTDRGWALSPAYDINPVATGGGLALNISKEDNSQDLDLVLSIAPYFRVGKDRANEIIQEITTVVRSWPNMAKRLSIPSRELSVMKSAFRVADEST</sequence>
<dbReference type="Proteomes" id="UP000248798">
    <property type="component" value="Unassembled WGS sequence"/>
</dbReference>
<dbReference type="InterPro" id="IPR012893">
    <property type="entry name" value="HipA-like_C"/>
</dbReference>
<dbReference type="AlphaFoldDB" id="A0A328F8F7"/>
<dbReference type="InterPro" id="IPR052028">
    <property type="entry name" value="HipA_Ser/Thr_kinase"/>
</dbReference>
<keyword evidence="3" id="KW-0418">Kinase</keyword>
<evidence type="ECO:0000313" key="7">
    <source>
        <dbReference type="Proteomes" id="UP000248798"/>
    </source>
</evidence>
<evidence type="ECO:0000256" key="2">
    <source>
        <dbReference type="ARBA" id="ARBA00022679"/>
    </source>
</evidence>
<evidence type="ECO:0000256" key="1">
    <source>
        <dbReference type="ARBA" id="ARBA00010164"/>
    </source>
</evidence>
<dbReference type="EMBL" id="QLNI01000080">
    <property type="protein sequence ID" value="RAL99929.1"/>
    <property type="molecule type" value="Genomic_DNA"/>
</dbReference>
<proteinExistence type="inferred from homology"/>
<keyword evidence="8" id="KW-1185">Reference proteome</keyword>
<dbReference type="PANTHER" id="PTHR37419">
    <property type="entry name" value="SERINE/THREONINE-PROTEIN KINASE TOXIN HIPA"/>
    <property type="match status" value="1"/>
</dbReference>
<protein>
    <submittedName>
        <fullName evidence="6">Type II toxin-antitoxin system HipA family toxin</fullName>
    </submittedName>
</protein>
<dbReference type="GO" id="GO:0005829">
    <property type="term" value="C:cytosol"/>
    <property type="evidence" value="ECO:0007669"/>
    <property type="project" value="TreeGrafter"/>
</dbReference>
<name>A0A328F8F7_9BACT</name>
<gene>
    <name evidence="6" type="ORF">DO021_21840</name>
    <name evidence="5" type="ORF">EYB58_15975</name>
</gene>
<dbReference type="Proteomes" id="UP000293902">
    <property type="component" value="Chromosome"/>
</dbReference>
<organism evidence="6 7">
    <name type="scientific">Desulfobacter hydrogenophilus</name>
    <dbReference type="NCBI Taxonomy" id="2291"/>
    <lineage>
        <taxon>Bacteria</taxon>
        <taxon>Pseudomonadati</taxon>
        <taxon>Thermodesulfobacteriota</taxon>
        <taxon>Desulfobacteria</taxon>
        <taxon>Desulfobacterales</taxon>
        <taxon>Desulfobacteraceae</taxon>
        <taxon>Desulfobacter</taxon>
    </lineage>
</organism>
<evidence type="ECO:0000313" key="8">
    <source>
        <dbReference type="Proteomes" id="UP000293902"/>
    </source>
</evidence>
<feature type="domain" description="HipA-like C-terminal" evidence="4">
    <location>
        <begin position="192"/>
        <end position="404"/>
    </location>
</feature>
<evidence type="ECO:0000313" key="6">
    <source>
        <dbReference type="EMBL" id="RAL99929.1"/>
    </source>
</evidence>
<dbReference type="OrthoDB" id="9805913at2"/>
<dbReference type="EMBL" id="CP036313">
    <property type="protein sequence ID" value="QBH14279.1"/>
    <property type="molecule type" value="Genomic_DNA"/>
</dbReference>
<evidence type="ECO:0000313" key="5">
    <source>
        <dbReference type="EMBL" id="QBH14279.1"/>
    </source>
</evidence>